<sequence length="218" mass="24730">MLNIGDVLLLEQEGEGKQRMKCKIADLDSNYIYIDYPINEESGKTAFLMNDECLYASFTTGEQAYRFTSKVAGRKKEKIPLILLKLPSEEKIERIQRRQFVRIEAALDAAVHSLDGTFGPFTTLTSDISAGGCAIKLNEGHPLGHSREIRLLLALPFKEKVEYIDAKADIIRILKNEKTGTLKAPLHFTEIQESDRQAVLRYCFERQLLLKKKGLLPE</sequence>
<feature type="domain" description="Type III secretion system flagellar brake protein YcgR PilZN" evidence="2">
    <location>
        <begin position="4"/>
        <end position="87"/>
    </location>
</feature>
<keyword evidence="4" id="KW-1185">Reference proteome</keyword>
<dbReference type="EMBL" id="WKKI01000002">
    <property type="protein sequence ID" value="MRX71021.1"/>
    <property type="molecule type" value="Genomic_DNA"/>
</dbReference>
<accession>A0A7X2IWF9</accession>
<dbReference type="InterPro" id="IPR009926">
    <property type="entry name" value="T3SS_YcgR_PilZN"/>
</dbReference>
<dbReference type="Gene3D" id="2.40.10.220">
    <property type="entry name" value="predicted glycosyltransferase like domains"/>
    <property type="match status" value="1"/>
</dbReference>
<name>A0A7X2IWF9_9BACI</name>
<dbReference type="GO" id="GO:0035438">
    <property type="term" value="F:cyclic-di-GMP binding"/>
    <property type="evidence" value="ECO:0007669"/>
    <property type="project" value="InterPro"/>
</dbReference>
<reference evidence="3 4" key="1">
    <citation type="submission" date="2019-11" db="EMBL/GenBank/DDBJ databases">
        <title>Bacillus lacus genome.</title>
        <authorList>
            <person name="Allen C.J."/>
            <person name="Newman J.D."/>
        </authorList>
    </citation>
    <scope>NUCLEOTIDE SEQUENCE [LARGE SCALE GENOMIC DNA]</scope>
    <source>
        <strain evidence="3 4">KCTC 33946</strain>
    </source>
</reference>
<dbReference type="SUPFAM" id="SSF141371">
    <property type="entry name" value="PilZ domain-like"/>
    <property type="match status" value="1"/>
</dbReference>
<dbReference type="AlphaFoldDB" id="A0A7X2IWF9"/>
<evidence type="ECO:0000313" key="4">
    <source>
        <dbReference type="Proteomes" id="UP000448867"/>
    </source>
</evidence>
<evidence type="ECO:0000259" key="2">
    <source>
        <dbReference type="Pfam" id="PF12945"/>
    </source>
</evidence>
<evidence type="ECO:0000313" key="3">
    <source>
        <dbReference type="EMBL" id="MRX71021.1"/>
    </source>
</evidence>
<proteinExistence type="predicted"/>
<feature type="domain" description="PilZ" evidence="1">
    <location>
        <begin position="96"/>
        <end position="205"/>
    </location>
</feature>
<gene>
    <name evidence="3" type="ORF">GJU40_02410</name>
</gene>
<dbReference type="Pfam" id="PF07238">
    <property type="entry name" value="PilZ"/>
    <property type="match status" value="1"/>
</dbReference>
<dbReference type="Proteomes" id="UP000448867">
    <property type="component" value="Unassembled WGS sequence"/>
</dbReference>
<organism evidence="3 4">
    <name type="scientific">Metabacillus lacus</name>
    <dbReference type="NCBI Taxonomy" id="1983721"/>
    <lineage>
        <taxon>Bacteria</taxon>
        <taxon>Bacillati</taxon>
        <taxon>Bacillota</taxon>
        <taxon>Bacilli</taxon>
        <taxon>Bacillales</taxon>
        <taxon>Bacillaceae</taxon>
        <taxon>Metabacillus</taxon>
    </lineage>
</organism>
<evidence type="ECO:0000259" key="1">
    <source>
        <dbReference type="Pfam" id="PF07238"/>
    </source>
</evidence>
<dbReference type="OrthoDB" id="1951449at2"/>
<dbReference type="RefSeq" id="WP_154306142.1">
    <property type="nucleotide sequence ID" value="NZ_WKKI01000002.1"/>
</dbReference>
<comment type="caution">
    <text evidence="3">The sequence shown here is derived from an EMBL/GenBank/DDBJ whole genome shotgun (WGS) entry which is preliminary data.</text>
</comment>
<dbReference type="InterPro" id="IPR009875">
    <property type="entry name" value="PilZ_domain"/>
</dbReference>
<protein>
    <submittedName>
        <fullName evidence="3">Pilus assembly protein PilZ</fullName>
    </submittedName>
</protein>
<dbReference type="Pfam" id="PF12945">
    <property type="entry name" value="PilZNR"/>
    <property type="match status" value="1"/>
</dbReference>